<proteinExistence type="predicted"/>
<dbReference type="AlphaFoldDB" id="A0A382PLG4"/>
<reference evidence="3" key="1">
    <citation type="submission" date="2018-05" db="EMBL/GenBank/DDBJ databases">
        <authorList>
            <person name="Lanie J.A."/>
            <person name="Ng W.-L."/>
            <person name="Kazmierczak K.M."/>
            <person name="Andrzejewski T.M."/>
            <person name="Davidsen T.M."/>
            <person name="Wayne K.J."/>
            <person name="Tettelin H."/>
            <person name="Glass J.I."/>
            <person name="Rusch D."/>
            <person name="Podicherti R."/>
            <person name="Tsui H.-C.T."/>
            <person name="Winkler M.E."/>
        </authorList>
    </citation>
    <scope>NUCLEOTIDE SEQUENCE</scope>
</reference>
<gene>
    <name evidence="3" type="ORF">METZ01_LOCUS327078</name>
</gene>
<keyword evidence="1" id="KW-0175">Coiled coil</keyword>
<sequence>MKITQIHGSGFLSEVMQARASDPKPKKIKPNKGNESPHPMRNKFVGEEARLVSSKHDLINHVLKQLGDEMMDDDKLLKLVSALTGHKMNKRGDIGQWMLEPIEEDSNTLEEVKRWQAIAAAVAILAGLWGVNNKLAQTAYDNSPQLQELIQLHQKYENTPGEQAEDYVDQLEDRIRNHKTRLDIGKGEVMGSDGRPIDVIDPGAPIGDMGGADFNWPGDPSN</sequence>
<organism evidence="3">
    <name type="scientific">marine metagenome</name>
    <dbReference type="NCBI Taxonomy" id="408172"/>
    <lineage>
        <taxon>unclassified sequences</taxon>
        <taxon>metagenomes</taxon>
        <taxon>ecological metagenomes</taxon>
    </lineage>
</organism>
<dbReference type="EMBL" id="UINC01108256">
    <property type="protein sequence ID" value="SVC74224.1"/>
    <property type="molecule type" value="Genomic_DNA"/>
</dbReference>
<accession>A0A382PLG4</accession>
<feature type="region of interest" description="Disordered" evidence="2">
    <location>
        <begin position="1"/>
        <end position="41"/>
    </location>
</feature>
<protein>
    <submittedName>
        <fullName evidence="3">Uncharacterized protein</fullName>
    </submittedName>
</protein>
<name>A0A382PLG4_9ZZZZ</name>
<evidence type="ECO:0000256" key="1">
    <source>
        <dbReference type="SAM" id="Coils"/>
    </source>
</evidence>
<feature type="coiled-coil region" evidence="1">
    <location>
        <begin position="161"/>
        <end position="188"/>
    </location>
</feature>
<evidence type="ECO:0000256" key="2">
    <source>
        <dbReference type="SAM" id="MobiDB-lite"/>
    </source>
</evidence>
<evidence type="ECO:0000313" key="3">
    <source>
        <dbReference type="EMBL" id="SVC74224.1"/>
    </source>
</evidence>